<comment type="caution">
    <text evidence="2">The sequence shown here is derived from an EMBL/GenBank/DDBJ whole genome shotgun (WGS) entry which is preliminary data.</text>
</comment>
<dbReference type="PANTHER" id="PTHR20883">
    <property type="entry name" value="PHYTANOYL-COA DIOXYGENASE DOMAIN CONTAINING 1"/>
    <property type="match status" value="1"/>
</dbReference>
<dbReference type="Proteomes" id="UP001165060">
    <property type="component" value="Unassembled WGS sequence"/>
</dbReference>
<dbReference type="InterPro" id="IPR008775">
    <property type="entry name" value="Phytyl_CoA_dOase-like"/>
</dbReference>
<evidence type="ECO:0000313" key="2">
    <source>
        <dbReference type="EMBL" id="GMI21608.1"/>
    </source>
</evidence>
<evidence type="ECO:0000256" key="1">
    <source>
        <dbReference type="ARBA" id="ARBA00001962"/>
    </source>
</evidence>
<evidence type="ECO:0008006" key="4">
    <source>
        <dbReference type="Google" id="ProtNLM"/>
    </source>
</evidence>
<dbReference type="PANTHER" id="PTHR20883:SF49">
    <property type="entry name" value="PHYTANOYL-COA DIOXYGENASE"/>
    <property type="match status" value="1"/>
</dbReference>
<organism evidence="2 3">
    <name type="scientific">Tetraparma gracilis</name>
    <dbReference type="NCBI Taxonomy" id="2962635"/>
    <lineage>
        <taxon>Eukaryota</taxon>
        <taxon>Sar</taxon>
        <taxon>Stramenopiles</taxon>
        <taxon>Ochrophyta</taxon>
        <taxon>Bolidophyceae</taxon>
        <taxon>Parmales</taxon>
        <taxon>Triparmaceae</taxon>
        <taxon>Tetraparma</taxon>
    </lineage>
</organism>
<reference evidence="2 3" key="1">
    <citation type="journal article" date="2023" name="Commun. Biol.">
        <title>Genome analysis of Parmales, the sister group of diatoms, reveals the evolutionary specialization of diatoms from phago-mixotrophs to photoautotrophs.</title>
        <authorList>
            <person name="Ban H."/>
            <person name="Sato S."/>
            <person name="Yoshikawa S."/>
            <person name="Yamada K."/>
            <person name="Nakamura Y."/>
            <person name="Ichinomiya M."/>
            <person name="Sato N."/>
            <person name="Blanc-Mathieu R."/>
            <person name="Endo H."/>
            <person name="Kuwata A."/>
            <person name="Ogata H."/>
        </authorList>
    </citation>
    <scope>NUCLEOTIDE SEQUENCE [LARGE SCALE GENOMIC DNA]</scope>
</reference>
<keyword evidence="3" id="KW-1185">Reference proteome</keyword>
<evidence type="ECO:0000313" key="3">
    <source>
        <dbReference type="Proteomes" id="UP001165060"/>
    </source>
</evidence>
<dbReference type="EMBL" id="BRYB01003840">
    <property type="protein sequence ID" value="GMI21608.1"/>
    <property type="molecule type" value="Genomic_DNA"/>
</dbReference>
<gene>
    <name evidence="2" type="ORF">TeGR_g5000</name>
</gene>
<dbReference type="Pfam" id="PF05721">
    <property type="entry name" value="PhyH"/>
    <property type="match status" value="1"/>
</dbReference>
<protein>
    <recommendedName>
        <fullName evidence="4">Phytanoyl-CoA dioxygenase</fullName>
    </recommendedName>
</protein>
<name>A0ABQ6M8D7_9STRA</name>
<accession>A0ABQ6M8D7</accession>
<dbReference type="Gene3D" id="2.60.120.620">
    <property type="entry name" value="q2cbj1_9rhob like domain"/>
    <property type="match status" value="1"/>
</dbReference>
<sequence length="285" mass="30689">MLSFARAGHCKLPSLLPASSIPALRSAAEAHMRPRLLDALQQKLAAQAGKPLSAVSRDPRFSTPALCEAQLAKQGLPVPFLQHFNCHLECKPLSALARSRALAGRAAALLGVPSVRLYQDSLFLKRGGDSETPYHSDLRMAPFDTNSLVTLWVPLTPVPERGGTGLLFVPTSHVDVSLPFFSADFLTADLAGRYPPPVSHTPLGPGDATAHHGWTLHRAGANAGPDRLAYAVSYVDARATVRRGFKREVGRGDMEDEAGWGGWVRTVKEGRRIPADHPVVPVIKL</sequence>
<dbReference type="SUPFAM" id="SSF51197">
    <property type="entry name" value="Clavaminate synthase-like"/>
    <property type="match status" value="1"/>
</dbReference>
<proteinExistence type="predicted"/>
<comment type="cofactor">
    <cofactor evidence="1">
        <name>Fe cation</name>
        <dbReference type="ChEBI" id="CHEBI:24875"/>
    </cofactor>
</comment>